<accession>A0ABT6R6B5</accession>
<evidence type="ECO:0000313" key="8">
    <source>
        <dbReference type="Proteomes" id="UP001243286"/>
    </source>
</evidence>
<comment type="function">
    <text evidence="1">Required for the transposition of the insertion element.</text>
</comment>
<dbReference type="Pfam" id="PF13936">
    <property type="entry name" value="HTH_38"/>
    <property type="match status" value="1"/>
</dbReference>
<dbReference type="PROSITE" id="PS01043">
    <property type="entry name" value="TRANSPOSASE_IS30"/>
    <property type="match status" value="1"/>
</dbReference>
<name>A0ABT6R6B5_9BACL</name>
<comment type="similarity">
    <text evidence="2">Belongs to the transposase IS30 family.</text>
</comment>
<evidence type="ECO:0000256" key="5">
    <source>
        <dbReference type="ARBA" id="ARBA00023172"/>
    </source>
</evidence>
<dbReference type="InterPro" id="IPR001598">
    <property type="entry name" value="Transposase_IS30_CS"/>
</dbReference>
<reference evidence="7 8" key="1">
    <citation type="submission" date="2023-04" db="EMBL/GenBank/DDBJ databases">
        <title>Antarctic isolates genomes.</title>
        <authorList>
            <person name="Dimov S.G."/>
        </authorList>
    </citation>
    <scope>NUCLEOTIDE SEQUENCE [LARGE SCALE GENOMIC DNA]</scope>
    <source>
        <strain evidence="7 8">AL19</strain>
    </source>
</reference>
<evidence type="ECO:0000256" key="4">
    <source>
        <dbReference type="ARBA" id="ARBA00023125"/>
    </source>
</evidence>
<evidence type="ECO:0000313" key="7">
    <source>
        <dbReference type="EMBL" id="MDI3236498.1"/>
    </source>
</evidence>
<dbReference type="InterPro" id="IPR012337">
    <property type="entry name" value="RNaseH-like_sf"/>
</dbReference>
<gene>
    <name evidence="7" type="ORF">QK289_15910</name>
</gene>
<dbReference type="NCBIfam" id="NF033563">
    <property type="entry name" value="transpos_IS30"/>
    <property type="match status" value="1"/>
</dbReference>
<dbReference type="Pfam" id="PF00665">
    <property type="entry name" value="rve"/>
    <property type="match status" value="1"/>
</dbReference>
<organism evidence="7 8">
    <name type="scientific">Exiguobacterium antarcticum</name>
    <dbReference type="NCBI Taxonomy" id="132920"/>
    <lineage>
        <taxon>Bacteria</taxon>
        <taxon>Bacillati</taxon>
        <taxon>Bacillota</taxon>
        <taxon>Bacilli</taxon>
        <taxon>Bacillales</taxon>
        <taxon>Bacillales Family XII. Incertae Sedis</taxon>
        <taxon>Exiguobacterium</taxon>
    </lineage>
</organism>
<sequence>MSYIHLTTSERVKIETYLDLGLSVRKIAGRLGRQPSTISRELKRNPYYDASCADQRYVERKKKCGARTKFTLEKGVRILEKLRETWSPEQIAGRLFQEEGLSFKTIYRWIYTGLVEANSSFLRQKGKRQKPRETRGRFNVGLPISKRPADVKGRQTFGHWELDTVVSARGKSKACVATFVERKSRFYLAVPMEDRSAASMESAIKALHLYFPSGTFQTATTDRGKEFSCHERIRETLGVPMYFADPYSSWQRGSNENANGLLREFFPKGTDFGKVSRSELAQALAWINGRPRKCLNWKTAYEVFSEEVLHLI</sequence>
<keyword evidence="5" id="KW-0233">DNA recombination</keyword>
<dbReference type="SUPFAM" id="SSF53098">
    <property type="entry name" value="Ribonuclease H-like"/>
    <property type="match status" value="1"/>
</dbReference>
<dbReference type="InterPro" id="IPR036397">
    <property type="entry name" value="RNaseH_sf"/>
</dbReference>
<dbReference type="Gene3D" id="1.10.10.60">
    <property type="entry name" value="Homeodomain-like"/>
    <property type="match status" value="1"/>
</dbReference>
<dbReference type="InterPro" id="IPR025246">
    <property type="entry name" value="IS30-like_HTH"/>
</dbReference>
<evidence type="ECO:0000256" key="2">
    <source>
        <dbReference type="ARBA" id="ARBA00006363"/>
    </source>
</evidence>
<keyword evidence="8" id="KW-1185">Reference proteome</keyword>
<dbReference type="PANTHER" id="PTHR10948">
    <property type="entry name" value="TRANSPOSASE"/>
    <property type="match status" value="1"/>
</dbReference>
<protein>
    <submittedName>
        <fullName evidence="7">IS30 family transposase</fullName>
    </submittedName>
</protein>
<dbReference type="InterPro" id="IPR001584">
    <property type="entry name" value="Integrase_cat-core"/>
</dbReference>
<keyword evidence="4" id="KW-0238">DNA-binding</keyword>
<evidence type="ECO:0000256" key="3">
    <source>
        <dbReference type="ARBA" id="ARBA00022578"/>
    </source>
</evidence>
<dbReference type="RefSeq" id="WP_026829704.1">
    <property type="nucleotide sequence ID" value="NZ_JASBQV010000052.1"/>
</dbReference>
<dbReference type="Gene3D" id="3.30.420.10">
    <property type="entry name" value="Ribonuclease H-like superfamily/Ribonuclease H"/>
    <property type="match status" value="1"/>
</dbReference>
<dbReference type="EMBL" id="JASBQV010000052">
    <property type="protein sequence ID" value="MDI3236498.1"/>
    <property type="molecule type" value="Genomic_DNA"/>
</dbReference>
<evidence type="ECO:0000256" key="1">
    <source>
        <dbReference type="ARBA" id="ARBA00002190"/>
    </source>
</evidence>
<feature type="domain" description="Integrase catalytic" evidence="6">
    <location>
        <begin position="144"/>
        <end position="308"/>
    </location>
</feature>
<dbReference type="InterPro" id="IPR053392">
    <property type="entry name" value="Transposase_IS30-like"/>
</dbReference>
<dbReference type="PANTHER" id="PTHR10948:SF23">
    <property type="entry name" value="TRANSPOSASE INSI FOR INSERTION SEQUENCE ELEMENT IS30A-RELATED"/>
    <property type="match status" value="1"/>
</dbReference>
<proteinExistence type="inferred from homology"/>
<dbReference type="PROSITE" id="PS50994">
    <property type="entry name" value="INTEGRASE"/>
    <property type="match status" value="1"/>
</dbReference>
<comment type="caution">
    <text evidence="7">The sequence shown here is derived from an EMBL/GenBank/DDBJ whole genome shotgun (WGS) entry which is preliminary data.</text>
</comment>
<keyword evidence="3" id="KW-0815">Transposition</keyword>
<evidence type="ECO:0000259" key="6">
    <source>
        <dbReference type="PROSITE" id="PS50994"/>
    </source>
</evidence>
<dbReference type="Proteomes" id="UP001243286">
    <property type="component" value="Unassembled WGS sequence"/>
</dbReference>
<dbReference type="InterPro" id="IPR051917">
    <property type="entry name" value="Transposase-Integrase"/>
</dbReference>